<organism evidence="1 2">
    <name type="scientific">Araneus ventricosus</name>
    <name type="common">Orbweaver spider</name>
    <name type="synonym">Epeira ventricosa</name>
    <dbReference type="NCBI Taxonomy" id="182803"/>
    <lineage>
        <taxon>Eukaryota</taxon>
        <taxon>Metazoa</taxon>
        <taxon>Ecdysozoa</taxon>
        <taxon>Arthropoda</taxon>
        <taxon>Chelicerata</taxon>
        <taxon>Arachnida</taxon>
        <taxon>Araneae</taxon>
        <taxon>Araneomorphae</taxon>
        <taxon>Entelegynae</taxon>
        <taxon>Araneoidea</taxon>
        <taxon>Araneidae</taxon>
        <taxon>Araneus</taxon>
    </lineage>
</organism>
<evidence type="ECO:0000313" key="1">
    <source>
        <dbReference type="EMBL" id="GBM65586.1"/>
    </source>
</evidence>
<reference evidence="1 2" key="1">
    <citation type="journal article" date="2019" name="Sci. Rep.">
        <title>Orb-weaving spider Araneus ventricosus genome elucidates the spidroin gene catalogue.</title>
        <authorList>
            <person name="Kono N."/>
            <person name="Nakamura H."/>
            <person name="Ohtoshi R."/>
            <person name="Moran D.A.P."/>
            <person name="Shinohara A."/>
            <person name="Yoshida Y."/>
            <person name="Fujiwara M."/>
            <person name="Mori M."/>
            <person name="Tomita M."/>
            <person name="Arakawa K."/>
        </authorList>
    </citation>
    <scope>NUCLEOTIDE SEQUENCE [LARGE SCALE GENOMIC DNA]</scope>
</reference>
<proteinExistence type="predicted"/>
<accession>A0A4Y2HJP9</accession>
<sequence>MRVDCFPGGLSGKTGLLCFAWKKTVSSLRAYDLSAQFVAKMHLGLPSSQPEDITHNILPLIHAPQPCHTLTHQAAVCYGAFPLS</sequence>
<dbReference type="AlphaFoldDB" id="A0A4Y2HJP9"/>
<gene>
    <name evidence="1" type="ORF">AVEN_236100_1</name>
</gene>
<protein>
    <submittedName>
        <fullName evidence="1">Uncharacterized protein</fullName>
    </submittedName>
</protein>
<comment type="caution">
    <text evidence="1">The sequence shown here is derived from an EMBL/GenBank/DDBJ whole genome shotgun (WGS) entry which is preliminary data.</text>
</comment>
<keyword evidence="2" id="KW-1185">Reference proteome</keyword>
<evidence type="ECO:0000313" key="2">
    <source>
        <dbReference type="Proteomes" id="UP000499080"/>
    </source>
</evidence>
<dbReference type="Proteomes" id="UP000499080">
    <property type="component" value="Unassembled WGS sequence"/>
</dbReference>
<name>A0A4Y2HJP9_ARAVE</name>
<dbReference type="EMBL" id="BGPR01001985">
    <property type="protein sequence ID" value="GBM65586.1"/>
    <property type="molecule type" value="Genomic_DNA"/>
</dbReference>